<evidence type="ECO:0000256" key="9">
    <source>
        <dbReference type="SAM" id="MobiDB-lite"/>
    </source>
</evidence>
<comment type="similarity">
    <text evidence="2">Belongs to the bacterial PQQ dehydrogenase family.</text>
</comment>
<dbReference type="InterPro" id="IPR002372">
    <property type="entry name" value="PQQ_rpt_dom"/>
</dbReference>
<name>A0ABV8T0S3_9GAMM</name>
<evidence type="ECO:0000256" key="1">
    <source>
        <dbReference type="ARBA" id="ARBA00001931"/>
    </source>
</evidence>
<comment type="cofactor">
    <cofactor evidence="1">
        <name>pyrroloquinoline quinone</name>
        <dbReference type="ChEBI" id="CHEBI:58442"/>
    </cofactor>
</comment>
<gene>
    <name evidence="11" type="ORF">ACFPN2_28055</name>
</gene>
<dbReference type="InterPro" id="IPR009056">
    <property type="entry name" value="Cyt_c-like_dom"/>
</dbReference>
<proteinExistence type="inferred from homology"/>
<dbReference type="SMART" id="SM00564">
    <property type="entry name" value="PQQ"/>
    <property type="match status" value="5"/>
</dbReference>
<dbReference type="RefSeq" id="WP_380602888.1">
    <property type="nucleotide sequence ID" value="NZ_JBHSDU010000015.1"/>
</dbReference>
<reference evidence="12" key="1">
    <citation type="journal article" date="2019" name="Int. J. Syst. Evol. Microbiol.">
        <title>The Global Catalogue of Microorganisms (GCM) 10K type strain sequencing project: providing services to taxonomists for standard genome sequencing and annotation.</title>
        <authorList>
            <consortium name="The Broad Institute Genomics Platform"/>
            <consortium name="The Broad Institute Genome Sequencing Center for Infectious Disease"/>
            <person name="Wu L."/>
            <person name="Ma J."/>
        </authorList>
    </citation>
    <scope>NUCLEOTIDE SEQUENCE [LARGE SCALE GENOMIC DNA]</scope>
    <source>
        <strain evidence="12">CGMCC 1.10759</strain>
    </source>
</reference>
<evidence type="ECO:0000256" key="3">
    <source>
        <dbReference type="ARBA" id="ARBA00022617"/>
    </source>
</evidence>
<dbReference type="Gene3D" id="2.140.10.10">
    <property type="entry name" value="Quinoprotein alcohol dehydrogenase-like superfamily"/>
    <property type="match status" value="2"/>
</dbReference>
<evidence type="ECO:0000256" key="2">
    <source>
        <dbReference type="ARBA" id="ARBA00008156"/>
    </source>
</evidence>
<keyword evidence="5" id="KW-0732">Signal</keyword>
<evidence type="ECO:0000256" key="5">
    <source>
        <dbReference type="ARBA" id="ARBA00022729"/>
    </source>
</evidence>
<evidence type="ECO:0000259" key="10">
    <source>
        <dbReference type="PROSITE" id="PS51007"/>
    </source>
</evidence>
<feature type="compositionally biased region" description="Polar residues" evidence="9">
    <location>
        <begin position="678"/>
        <end position="691"/>
    </location>
</feature>
<evidence type="ECO:0000313" key="12">
    <source>
        <dbReference type="Proteomes" id="UP001595904"/>
    </source>
</evidence>
<dbReference type="SUPFAM" id="SSF50998">
    <property type="entry name" value="Quinoprotein alcohol dehydrogenase-like"/>
    <property type="match status" value="1"/>
</dbReference>
<organism evidence="11 12">
    <name type="scientific">Steroidobacter flavus</name>
    <dbReference type="NCBI Taxonomy" id="1842136"/>
    <lineage>
        <taxon>Bacteria</taxon>
        <taxon>Pseudomonadati</taxon>
        <taxon>Pseudomonadota</taxon>
        <taxon>Gammaproteobacteria</taxon>
        <taxon>Steroidobacterales</taxon>
        <taxon>Steroidobacteraceae</taxon>
        <taxon>Steroidobacter</taxon>
    </lineage>
</organism>
<keyword evidence="3 8" id="KW-0349">Heme</keyword>
<dbReference type="InterPro" id="IPR018391">
    <property type="entry name" value="PQQ_b-propeller_rpt"/>
</dbReference>
<dbReference type="Pfam" id="PF13442">
    <property type="entry name" value="Cytochrome_CBB3"/>
    <property type="match status" value="1"/>
</dbReference>
<evidence type="ECO:0000256" key="4">
    <source>
        <dbReference type="ARBA" id="ARBA00022723"/>
    </source>
</evidence>
<keyword evidence="12" id="KW-1185">Reference proteome</keyword>
<keyword evidence="6" id="KW-0560">Oxidoreductase</keyword>
<evidence type="ECO:0000313" key="11">
    <source>
        <dbReference type="EMBL" id="MFC4312970.1"/>
    </source>
</evidence>
<accession>A0ABV8T0S3</accession>
<keyword evidence="7 8" id="KW-0408">Iron</keyword>
<dbReference type="SUPFAM" id="SSF49503">
    <property type="entry name" value="Cupredoxins"/>
    <property type="match status" value="1"/>
</dbReference>
<sequence>MVGGDWSNSRYSALAQIDPENVHRLGGAWVSAKFIDGATSRTPLVVKDGMIFVTAGRHVYAIDAETGRVIWTYNTVPDAQAAQFAPSKENDRAAANSTMGVPNGKGVGVGGGMVFVGLKDGHVIALNEISGSLEWASQTGVEHPKSGQWAAVAPTYANGVVFSGLSDGDHNLRGRMVALSAKTGKVLWSIFSIPGPGERGHETWPSSNDAWKVGGGGVWTNPPIDPDLGLIYFTAGNAVPAYGGDWRPGANLYTCSVIAIDIKTGKLRWHFQLVHHDVFEADLGVPIILYDARVSGRSRKALAVMRADGHLFQLDRATGQPILQIEERAVPQSDSQQTSPTQPFPVGGESILMGCDDWRKQPIPKGFILGCMFTPPSTPPPSPDPQNVLAPFPSAKGGLMAFSPRTGYFYTQAASWLHWPRRSQDPYFLNWVGVLPGFRSFADLAAIDSRTGKIAWRRRTENVAPGSGPLVTSSNLLFHSGGDGHLNAYDAKNGDVLWSFGLGAAAGPVATYEIRGEQFLAVAAGSSLWAIKIGGSIPPAASLAGMTGGVNFPGAMVDTDEVETTSLHRSLIEPGARYFIDEFTFSPSRARAKSGATLLFVNNGNMRHEVVSVDGSWGTGALAPTQEAWVKFDEPGSYTYICKDHPWSYGQIVITPAQSSGEGVSTAPPLRSDGGLQRASQSTRGRQEYQQSCSACHGEDLGGRASAPSLVGQGFMSRWGASTARELYENIRTTMPQSSPGSLKRQAYLDIVAFLLDMNEVGEAGKELQDDPNVLDSTRIQQRHDTR</sequence>
<protein>
    <submittedName>
        <fullName evidence="11">PQQ-binding-like beta-propeller repeat protein</fullName>
    </submittedName>
</protein>
<feature type="region of interest" description="Disordered" evidence="9">
    <location>
        <begin position="658"/>
        <end position="691"/>
    </location>
</feature>
<dbReference type="Gene3D" id="2.60.40.420">
    <property type="entry name" value="Cupredoxins - blue copper proteins"/>
    <property type="match status" value="1"/>
</dbReference>
<dbReference type="PANTHER" id="PTHR32303">
    <property type="entry name" value="QUINOPROTEIN ALCOHOL DEHYDROGENASE (CYTOCHROME C)"/>
    <property type="match status" value="1"/>
</dbReference>
<evidence type="ECO:0000256" key="7">
    <source>
        <dbReference type="ARBA" id="ARBA00023004"/>
    </source>
</evidence>
<dbReference type="Pfam" id="PF01011">
    <property type="entry name" value="PQQ"/>
    <property type="match status" value="1"/>
</dbReference>
<feature type="domain" description="Cytochrome c" evidence="10">
    <location>
        <begin position="680"/>
        <end position="759"/>
    </location>
</feature>
<dbReference type="InterPro" id="IPR008972">
    <property type="entry name" value="Cupredoxin"/>
</dbReference>
<keyword evidence="4 8" id="KW-0479">Metal-binding</keyword>
<dbReference type="EMBL" id="JBHSDU010000015">
    <property type="protein sequence ID" value="MFC4312970.1"/>
    <property type="molecule type" value="Genomic_DNA"/>
</dbReference>
<dbReference type="InterPro" id="IPR036909">
    <property type="entry name" value="Cyt_c-like_dom_sf"/>
</dbReference>
<dbReference type="SUPFAM" id="SSF46626">
    <property type="entry name" value="Cytochrome c"/>
    <property type="match status" value="1"/>
</dbReference>
<comment type="caution">
    <text evidence="11">The sequence shown here is derived from an EMBL/GenBank/DDBJ whole genome shotgun (WGS) entry which is preliminary data.</text>
</comment>
<dbReference type="InterPro" id="IPR011047">
    <property type="entry name" value="Quinoprotein_ADH-like_sf"/>
</dbReference>
<dbReference type="Pfam" id="PF13360">
    <property type="entry name" value="PQQ_2"/>
    <property type="match status" value="1"/>
</dbReference>
<evidence type="ECO:0000256" key="6">
    <source>
        <dbReference type="ARBA" id="ARBA00023002"/>
    </source>
</evidence>
<dbReference type="PROSITE" id="PS51007">
    <property type="entry name" value="CYTC"/>
    <property type="match status" value="1"/>
</dbReference>
<dbReference type="Proteomes" id="UP001595904">
    <property type="component" value="Unassembled WGS sequence"/>
</dbReference>
<feature type="region of interest" description="Disordered" evidence="9">
    <location>
        <begin position="765"/>
        <end position="787"/>
    </location>
</feature>
<dbReference type="PANTHER" id="PTHR32303:SF10">
    <property type="entry name" value="OUTER MEMBRANE PROTEIN ASSEMBLY FACTOR BAMB"/>
    <property type="match status" value="1"/>
</dbReference>
<dbReference type="Gene3D" id="1.10.760.10">
    <property type="entry name" value="Cytochrome c-like domain"/>
    <property type="match status" value="1"/>
</dbReference>
<evidence type="ECO:0000256" key="8">
    <source>
        <dbReference type="PROSITE-ProRule" id="PRU00433"/>
    </source>
</evidence>